<feature type="domain" description="Retroviral polymerase SH3-like" evidence="10">
    <location>
        <begin position="75"/>
        <end position="132"/>
    </location>
</feature>
<keyword evidence="7" id="KW-0695">RNA-directed DNA polymerase</keyword>
<keyword evidence="8" id="KW-0548">Nucleotidyltransferase</keyword>
<evidence type="ECO:0000256" key="6">
    <source>
        <dbReference type="ARBA" id="ARBA00022908"/>
    </source>
</evidence>
<dbReference type="InterPro" id="IPR036397">
    <property type="entry name" value="RNaseH_sf"/>
</dbReference>
<evidence type="ECO:0000256" key="9">
    <source>
        <dbReference type="ARBA" id="ARBA00023172"/>
    </source>
</evidence>
<dbReference type="Gene3D" id="3.30.420.10">
    <property type="entry name" value="Ribonuclease H-like superfamily/Ribonuclease H"/>
    <property type="match status" value="1"/>
</dbReference>
<evidence type="ECO:0000256" key="5">
    <source>
        <dbReference type="ARBA" id="ARBA00022842"/>
    </source>
</evidence>
<gene>
    <name evidence="11" type="ORF">PR048_002105</name>
</gene>
<keyword evidence="2" id="KW-0479">Metal-binding</keyword>
<organism evidence="11 12">
    <name type="scientific">Dryococelus australis</name>
    <dbReference type="NCBI Taxonomy" id="614101"/>
    <lineage>
        <taxon>Eukaryota</taxon>
        <taxon>Metazoa</taxon>
        <taxon>Ecdysozoa</taxon>
        <taxon>Arthropoda</taxon>
        <taxon>Hexapoda</taxon>
        <taxon>Insecta</taxon>
        <taxon>Pterygota</taxon>
        <taxon>Neoptera</taxon>
        <taxon>Polyneoptera</taxon>
        <taxon>Phasmatodea</taxon>
        <taxon>Verophasmatodea</taxon>
        <taxon>Anareolatae</taxon>
        <taxon>Phasmatidae</taxon>
        <taxon>Eurycanthinae</taxon>
        <taxon>Dryococelus</taxon>
    </lineage>
</organism>
<dbReference type="InterPro" id="IPR057670">
    <property type="entry name" value="SH3_retrovirus"/>
</dbReference>
<keyword evidence="1" id="KW-0540">Nuclease</keyword>
<evidence type="ECO:0000256" key="8">
    <source>
        <dbReference type="ARBA" id="ARBA00022932"/>
    </source>
</evidence>
<evidence type="ECO:0000313" key="11">
    <source>
        <dbReference type="EMBL" id="KAJ8896760.1"/>
    </source>
</evidence>
<evidence type="ECO:0000313" key="12">
    <source>
        <dbReference type="Proteomes" id="UP001159363"/>
    </source>
</evidence>
<evidence type="ECO:0000256" key="4">
    <source>
        <dbReference type="ARBA" id="ARBA00022801"/>
    </source>
</evidence>
<keyword evidence="9" id="KW-0233">DNA recombination</keyword>
<proteinExistence type="predicted"/>
<dbReference type="SUPFAM" id="SSF53098">
    <property type="entry name" value="Ribonuclease H-like"/>
    <property type="match status" value="1"/>
</dbReference>
<keyword evidence="12" id="KW-1185">Reference proteome</keyword>
<evidence type="ECO:0000256" key="7">
    <source>
        <dbReference type="ARBA" id="ARBA00022918"/>
    </source>
</evidence>
<evidence type="ECO:0000259" key="10">
    <source>
        <dbReference type="Pfam" id="PF25597"/>
    </source>
</evidence>
<dbReference type="PANTHER" id="PTHR42648:SF11">
    <property type="entry name" value="TRANSPOSON TY4-P GAG-POL POLYPROTEIN"/>
    <property type="match status" value="1"/>
</dbReference>
<keyword evidence="6" id="KW-0229">DNA integration</keyword>
<dbReference type="InterPro" id="IPR039537">
    <property type="entry name" value="Retrotran_Ty1/copia-like"/>
</dbReference>
<evidence type="ECO:0000256" key="2">
    <source>
        <dbReference type="ARBA" id="ARBA00022723"/>
    </source>
</evidence>
<sequence length="163" mass="18410">MAVGEGKLHDTLVETARTLMYSEEESLPKELWAEMINSAAYILNRTGPSSVKEKSPFELWIGRKPGMRNIRVIASKCWDHIPKENIRKFDKKAQPGVLVGHEGDNEYRVFSNNKLTRARYIIFQESLKAPIVEKSPSQPINVKGIGGEDQKKQIEDKGEICVG</sequence>
<keyword evidence="4" id="KW-0378">Hydrolase</keyword>
<comment type="caution">
    <text evidence="11">The sequence shown here is derived from an EMBL/GenBank/DDBJ whole genome shotgun (WGS) entry which is preliminary data.</text>
</comment>
<dbReference type="Proteomes" id="UP001159363">
    <property type="component" value="Chromosome 1"/>
</dbReference>
<dbReference type="InterPro" id="IPR012337">
    <property type="entry name" value="RNaseH-like_sf"/>
</dbReference>
<accession>A0ABQ9IJ98</accession>
<dbReference type="EMBL" id="JARBHB010000001">
    <property type="protein sequence ID" value="KAJ8896760.1"/>
    <property type="molecule type" value="Genomic_DNA"/>
</dbReference>
<keyword evidence="8" id="KW-0808">Transferase</keyword>
<evidence type="ECO:0000256" key="1">
    <source>
        <dbReference type="ARBA" id="ARBA00022722"/>
    </source>
</evidence>
<protein>
    <recommendedName>
        <fullName evidence="10">Retroviral polymerase SH3-like domain-containing protein</fullName>
    </recommendedName>
</protein>
<name>A0ABQ9IJ98_9NEOP</name>
<reference evidence="11 12" key="1">
    <citation type="submission" date="2023-02" db="EMBL/GenBank/DDBJ databases">
        <title>LHISI_Scaffold_Assembly.</title>
        <authorList>
            <person name="Stuart O.P."/>
            <person name="Cleave R."/>
            <person name="Magrath M.J.L."/>
            <person name="Mikheyev A.S."/>
        </authorList>
    </citation>
    <scope>NUCLEOTIDE SEQUENCE [LARGE SCALE GENOMIC DNA]</scope>
    <source>
        <strain evidence="11">Daus_M_001</strain>
        <tissue evidence="11">Leg muscle</tissue>
    </source>
</reference>
<dbReference type="PANTHER" id="PTHR42648">
    <property type="entry name" value="TRANSPOSASE, PUTATIVE-RELATED"/>
    <property type="match status" value="1"/>
</dbReference>
<keyword evidence="5" id="KW-0460">Magnesium</keyword>
<dbReference type="Pfam" id="PF25597">
    <property type="entry name" value="SH3_retrovirus"/>
    <property type="match status" value="1"/>
</dbReference>
<keyword evidence="8" id="KW-0239">DNA-directed DNA polymerase</keyword>
<keyword evidence="3" id="KW-0255">Endonuclease</keyword>
<evidence type="ECO:0000256" key="3">
    <source>
        <dbReference type="ARBA" id="ARBA00022759"/>
    </source>
</evidence>